<dbReference type="Proteomes" id="UP000501487">
    <property type="component" value="Segment"/>
</dbReference>
<dbReference type="Proteomes" id="UP000501465">
    <property type="component" value="Segment"/>
</dbReference>
<dbReference type="Proteomes" id="UP000501990">
    <property type="component" value="Segment"/>
</dbReference>
<dbReference type="Proteomes" id="UP000501235">
    <property type="component" value="Segment"/>
</dbReference>
<dbReference type="EMBL" id="KX354450">
    <property type="protein sequence ID" value="AOO54476.1"/>
    <property type="molecule type" value="Genomic_DNA"/>
</dbReference>
<organism evidence="1">
    <name type="scientific">African swine fever virus</name>
    <name type="common">ASFV</name>
    <dbReference type="NCBI Taxonomy" id="10497"/>
    <lineage>
        <taxon>Viruses</taxon>
        <taxon>Varidnaviria</taxon>
        <taxon>Bamfordvirae</taxon>
        <taxon>Nucleocytoviricota</taxon>
        <taxon>Pokkesviricetes</taxon>
        <taxon>Asfuvirales</taxon>
        <taxon>Asfarviridae</taxon>
        <taxon>Asfivirus</taxon>
        <taxon>Asfivirus haemorrhagiae</taxon>
    </lineage>
</organism>
<dbReference type="EMBL" id="MN270969">
    <property type="protein sequence ID" value="QIM06812.1"/>
    <property type="molecule type" value="Genomic_DNA"/>
</dbReference>
<evidence type="ECO:0000313" key="5">
    <source>
        <dbReference type="EMBL" id="QIM07517.1"/>
    </source>
</evidence>
<evidence type="ECO:0000313" key="1">
    <source>
        <dbReference type="EMBL" id="AOO54476.1"/>
    </source>
</evidence>
<organismHost>
    <name type="scientific">Phacochoerus africanus</name>
    <name type="common">Warthog</name>
    <dbReference type="NCBI Taxonomy" id="41426"/>
</organismHost>
<evidence type="ECO:0000313" key="7">
    <source>
        <dbReference type="EMBL" id="QIM07983.1"/>
    </source>
</evidence>
<evidence type="ECO:0000313" key="3">
    <source>
        <dbReference type="EMBL" id="QIM07047.1"/>
    </source>
</evidence>
<dbReference type="Proteomes" id="UP000501683">
    <property type="component" value="Segment"/>
</dbReference>
<dbReference type="EMBL" id="MN270971">
    <property type="protein sequence ID" value="QIM07282.1"/>
    <property type="molecule type" value="Genomic_DNA"/>
</dbReference>
<dbReference type="EMBL" id="MN270970">
    <property type="protein sequence ID" value="QIM07047.1"/>
    <property type="molecule type" value="Genomic_DNA"/>
</dbReference>
<dbReference type="EMBL" id="MN270973">
    <property type="protein sequence ID" value="QIM07750.1"/>
    <property type="molecule type" value="Genomic_DNA"/>
</dbReference>
<dbReference type="Proteomes" id="UP000502695">
    <property type="component" value="Segment"/>
</dbReference>
<dbReference type="Proteomes" id="UP000500690">
    <property type="component" value="Segment"/>
</dbReference>
<evidence type="ECO:0000313" key="2">
    <source>
        <dbReference type="EMBL" id="QIM06812.1"/>
    </source>
</evidence>
<evidence type="ECO:0000313" key="9">
    <source>
        <dbReference type="EMBL" id="QIM08451.1"/>
    </source>
</evidence>
<sequence length="111" mass="12449">MMVSPESVVMFVTFLQAFMMTPPREIMPQKSKEGPLGLDFPRVSPVRNRESALSPSAASSMQSCALFPPALRARVYLSTSTCLWLSFLEMDCRRISTIDLVMLVKKLEGME</sequence>
<dbReference type="EMBL" id="MN270978">
    <property type="protein sequence ID" value="QIM08917.1"/>
    <property type="molecule type" value="Genomic_DNA"/>
</dbReference>
<dbReference type="EMBL" id="MN270980">
    <property type="protein sequence ID" value="QIM09383.1"/>
    <property type="molecule type" value="Genomic_DNA"/>
</dbReference>
<dbReference type="EMBL" id="MN270976">
    <property type="protein sequence ID" value="QIM08451.1"/>
    <property type="molecule type" value="Genomic_DNA"/>
</dbReference>
<evidence type="ECO:0000313" key="11">
    <source>
        <dbReference type="EMBL" id="QIM08917.1"/>
    </source>
</evidence>
<dbReference type="EMBL" id="MN270979">
    <property type="protein sequence ID" value="QIM09150.1"/>
    <property type="molecule type" value="Genomic_DNA"/>
</dbReference>
<accession>A0A3G1EV74</accession>
<name>A0A3G1EV74_ASF</name>
<dbReference type="KEGG" id="vg:41902196"/>
<proteinExistence type="predicted"/>
<evidence type="ECO:0000313" key="6">
    <source>
        <dbReference type="EMBL" id="QIM07750.1"/>
    </source>
</evidence>
<evidence type="ECO:0000313" key="10">
    <source>
        <dbReference type="EMBL" id="QIM08684.1"/>
    </source>
</evidence>
<dbReference type="Proteomes" id="UP000502885">
    <property type="component" value="Segment"/>
</dbReference>
<evidence type="ECO:0000313" key="4">
    <source>
        <dbReference type="EMBL" id="QIM07282.1"/>
    </source>
</evidence>
<dbReference type="EMBL" id="MN270975">
    <property type="protein sequence ID" value="QIM08218.1"/>
    <property type="molecule type" value="Genomic_DNA"/>
</dbReference>
<gene>
    <name evidence="1" type="primary">URF52</name>
    <name evidence="2" type="synonym">URF052</name>
    <name evidence="1" type="ORF">AFSV47Ss_0171</name>
</gene>
<protein>
    <submittedName>
        <fullName evidence="1">Uncharacterized protein</fullName>
    </submittedName>
</protein>
<dbReference type="Proteomes" id="UP000266411">
    <property type="component" value="Segment"/>
</dbReference>
<dbReference type="Proteomes" id="UP000502933">
    <property type="component" value="Segment"/>
</dbReference>
<dbReference type="Proteomes" id="UP000500898">
    <property type="component" value="Segment"/>
</dbReference>
<evidence type="ECO:0000313" key="15">
    <source>
        <dbReference type="Proteomes" id="UP000500898"/>
    </source>
</evidence>
<reference evidence="14 15" key="2">
    <citation type="journal article" date="2020" name="Transbound. Emerg. Dis.">
        <title>The evolution of African swine fever virus in Sardinia (1978 to 2014) as revealed by whole genome sequencing and comparative analysis.</title>
        <authorList>
            <person name="Torresi C."/>
            <person name="Fiori M."/>
            <person name="Bertolotti L."/>
            <person name="Floris M."/>
            <person name="Colitti B."/>
            <person name="Giammarioli M."/>
            <person name="Dei Giudici S."/>
            <person name="Oggiano A."/>
            <person name="Malmberg M."/>
            <person name="De Mia G.M."/>
            <person name="Belak S."/>
            <person name="Granberg F."/>
        </authorList>
    </citation>
    <scope>NUCLEOTIDE SEQUENCE [LARGE SCALE GENOMIC DNA]</scope>
    <source>
        <strain evidence="4">139/Nu/1981</strain>
        <strain evidence="5">140/Or/1985</strain>
        <strain evidence="7">141/Nu/1990</strain>
        <strain evidence="8">142/Nu/1995</strain>
        <strain evidence="13">22653/Ca/2014</strain>
        <strain evidence="10">26/Ss/2004</strain>
        <strain evidence="2">56/Ca/1978</strain>
        <strain evidence="3">57/Ca/1979</strain>
        <strain evidence="9">60/Nu/1997</strain>
        <strain evidence="11">72407/Ss/2005</strain>
        <strain evidence="6">85/Ca/1985</strain>
        <strain evidence="12">97/Ot/2012</strain>
    </source>
</reference>
<dbReference type="Proteomes" id="UP000503294">
    <property type="component" value="Segment"/>
</dbReference>
<dbReference type="EMBL" id="MN270972">
    <property type="protein sequence ID" value="QIM07517.1"/>
    <property type="molecule type" value="Genomic_DNA"/>
</dbReference>
<organismHost>
    <name type="scientific">Phacochoerus aethiopicus</name>
    <name type="common">Warthog</name>
    <dbReference type="NCBI Taxonomy" id="85517"/>
</organismHost>
<dbReference type="Proteomes" id="UP000503066">
    <property type="component" value="Genome"/>
</dbReference>
<evidence type="ECO:0000313" key="13">
    <source>
        <dbReference type="EMBL" id="QIM09383.1"/>
    </source>
</evidence>
<organismHost>
    <name type="scientific">Ornithodoros</name>
    <name type="common">relapsing fever ticks</name>
    <dbReference type="NCBI Taxonomy" id="6937"/>
</organismHost>
<dbReference type="GeneID" id="41902196"/>
<dbReference type="EMBL" id="MN270974">
    <property type="protein sequence ID" value="QIM07983.1"/>
    <property type="molecule type" value="Genomic_DNA"/>
</dbReference>
<evidence type="ECO:0000313" key="12">
    <source>
        <dbReference type="EMBL" id="QIM09150.1"/>
    </source>
</evidence>
<evidence type="ECO:0000313" key="14">
    <source>
        <dbReference type="Proteomes" id="UP000500690"/>
    </source>
</evidence>
<dbReference type="RefSeq" id="YP_009703388.1">
    <property type="nucleotide sequence ID" value="NC_044955.1"/>
</dbReference>
<evidence type="ECO:0000313" key="8">
    <source>
        <dbReference type="EMBL" id="QIM08218.1"/>
    </source>
</evidence>
<organismHost>
    <name type="scientific">Sus scrofa</name>
    <name type="common">Pig</name>
    <dbReference type="NCBI Taxonomy" id="9823"/>
</organismHost>
<organismHost>
    <name type="scientific">Potamochoerus larvatus</name>
    <name type="common">Bushpig</name>
    <dbReference type="NCBI Taxonomy" id="273792"/>
</organismHost>
<reference evidence="1" key="1">
    <citation type="journal article" date="2016" name="Genome Announc.">
        <title>Complete genome sequence of an African swine fever virus isolate from Sardinia, Italy.</title>
        <authorList>
            <person name="Granberg F."/>
            <person name="Torresi C."/>
            <person name="Oggiano A."/>
            <person name="Malmberg M."/>
            <person name="Iscaro C."/>
            <person name="De Mia G.M."/>
            <person name="Sandor B."/>
        </authorList>
    </citation>
    <scope>NUCLEOTIDE SEQUENCE [LARGE SCALE GENOMIC DNA]</scope>
    <source>
        <strain evidence="1">47/Ss/2008</strain>
    </source>
</reference>
<dbReference type="EMBL" id="MN270977">
    <property type="protein sequence ID" value="QIM08684.1"/>
    <property type="molecule type" value="Genomic_DNA"/>
</dbReference>
<organismHost>
    <name type="scientific">Ornithodoros moubata</name>
    <name type="common">Soft tick</name>
    <name type="synonym">Argasid tick</name>
    <dbReference type="NCBI Taxonomy" id="6938"/>
</organismHost>